<organism evidence="3 4">
    <name type="scientific">Ascobolus immersus RN42</name>
    <dbReference type="NCBI Taxonomy" id="1160509"/>
    <lineage>
        <taxon>Eukaryota</taxon>
        <taxon>Fungi</taxon>
        <taxon>Dikarya</taxon>
        <taxon>Ascomycota</taxon>
        <taxon>Pezizomycotina</taxon>
        <taxon>Pezizomycetes</taxon>
        <taxon>Pezizales</taxon>
        <taxon>Ascobolaceae</taxon>
        <taxon>Ascobolus</taxon>
    </lineage>
</organism>
<name>A0A3N4HZU5_ASCIM</name>
<feature type="chain" id="PRO_5017937570" evidence="2">
    <location>
        <begin position="20"/>
        <end position="480"/>
    </location>
</feature>
<dbReference type="OrthoDB" id="506431at2759"/>
<feature type="compositionally biased region" description="Low complexity" evidence="1">
    <location>
        <begin position="306"/>
        <end position="318"/>
    </location>
</feature>
<reference evidence="3 4" key="1">
    <citation type="journal article" date="2018" name="Nat. Ecol. Evol.">
        <title>Pezizomycetes genomes reveal the molecular basis of ectomycorrhizal truffle lifestyle.</title>
        <authorList>
            <person name="Murat C."/>
            <person name="Payen T."/>
            <person name="Noel B."/>
            <person name="Kuo A."/>
            <person name="Morin E."/>
            <person name="Chen J."/>
            <person name="Kohler A."/>
            <person name="Krizsan K."/>
            <person name="Balestrini R."/>
            <person name="Da Silva C."/>
            <person name="Montanini B."/>
            <person name="Hainaut M."/>
            <person name="Levati E."/>
            <person name="Barry K.W."/>
            <person name="Belfiori B."/>
            <person name="Cichocki N."/>
            <person name="Clum A."/>
            <person name="Dockter R.B."/>
            <person name="Fauchery L."/>
            <person name="Guy J."/>
            <person name="Iotti M."/>
            <person name="Le Tacon F."/>
            <person name="Lindquist E.A."/>
            <person name="Lipzen A."/>
            <person name="Malagnac F."/>
            <person name="Mello A."/>
            <person name="Molinier V."/>
            <person name="Miyauchi S."/>
            <person name="Poulain J."/>
            <person name="Riccioni C."/>
            <person name="Rubini A."/>
            <person name="Sitrit Y."/>
            <person name="Splivallo R."/>
            <person name="Traeger S."/>
            <person name="Wang M."/>
            <person name="Zifcakova L."/>
            <person name="Wipf D."/>
            <person name="Zambonelli A."/>
            <person name="Paolocci F."/>
            <person name="Nowrousian M."/>
            <person name="Ottonello S."/>
            <person name="Baldrian P."/>
            <person name="Spatafora J.W."/>
            <person name="Henrissat B."/>
            <person name="Nagy L.G."/>
            <person name="Aury J.M."/>
            <person name="Wincker P."/>
            <person name="Grigoriev I.V."/>
            <person name="Bonfante P."/>
            <person name="Martin F.M."/>
        </authorList>
    </citation>
    <scope>NUCLEOTIDE SEQUENCE [LARGE SCALE GENOMIC DNA]</scope>
    <source>
        <strain evidence="3 4">RN42</strain>
    </source>
</reference>
<evidence type="ECO:0000313" key="3">
    <source>
        <dbReference type="EMBL" id="RPA78646.1"/>
    </source>
</evidence>
<keyword evidence="2" id="KW-0732">Signal</keyword>
<gene>
    <name evidence="3" type="ORF">BJ508DRAFT_329124</name>
</gene>
<evidence type="ECO:0000256" key="1">
    <source>
        <dbReference type="SAM" id="MobiDB-lite"/>
    </source>
</evidence>
<keyword evidence="4" id="KW-1185">Reference proteome</keyword>
<dbReference type="Proteomes" id="UP000275078">
    <property type="component" value="Unassembled WGS sequence"/>
</dbReference>
<proteinExistence type="predicted"/>
<feature type="compositionally biased region" description="Low complexity" evidence="1">
    <location>
        <begin position="326"/>
        <end position="349"/>
    </location>
</feature>
<protein>
    <submittedName>
        <fullName evidence="3">Uncharacterized protein</fullName>
    </submittedName>
</protein>
<accession>A0A3N4HZU5</accession>
<feature type="compositionally biased region" description="Low complexity" evidence="1">
    <location>
        <begin position="252"/>
        <end position="272"/>
    </location>
</feature>
<feature type="compositionally biased region" description="Polar residues" evidence="1">
    <location>
        <begin position="274"/>
        <end position="287"/>
    </location>
</feature>
<dbReference type="EMBL" id="ML119709">
    <property type="protein sequence ID" value="RPA78646.1"/>
    <property type="molecule type" value="Genomic_DNA"/>
</dbReference>
<evidence type="ECO:0000256" key="2">
    <source>
        <dbReference type="SAM" id="SignalP"/>
    </source>
</evidence>
<feature type="region of interest" description="Disordered" evidence="1">
    <location>
        <begin position="66"/>
        <end position="90"/>
    </location>
</feature>
<feature type="region of interest" description="Disordered" evidence="1">
    <location>
        <begin position="198"/>
        <end position="387"/>
    </location>
</feature>
<sequence length="480" mass="51600">MSLSVALQSVAFYVLGCTACHQFNDRRARMKEVRTRLVEKGYHWGEEAQKISSDWRRKSSAAVCGLKPRRNRNRSSSNSNSSSSDSNRTYDLTSINEERKYIAYDHDKDCSYSRAAHGPTSPCDVIIAPPLNDYHPPVVCGQWAREETAWMTLPPPTSEKMVMLQKAAARERSSSFGAVGTTLAGSNVDAAGRNCDGSGCATRGKGRRPSVVSPINIQRPVPAVLGDERRQKTMTPIARPAQRRASREVRSRPPGTRPSSSESGSSSGTKKSAATVTPNSSTGSLEGSPTREGFDKRSTSTTKPVPALLASPGLLPSPIAKDTRTKPALLPSPLPKTASPKTTSPTLLPSPSPKNSVARKQLPPLIIPSTPPLKSRPPVLTSTTNTSILTTTTSDKLTSTTTTTTTSITTTTTTTLTRSPNSRSSSSLYNSLVVPEKGYSLPRRAKDDSMVGKVKVERIEGGVEGVVEVEVVRKERVEAV</sequence>
<feature type="signal peptide" evidence="2">
    <location>
        <begin position="1"/>
        <end position="19"/>
    </location>
</feature>
<feature type="compositionally biased region" description="Low complexity" evidence="1">
    <location>
        <begin position="74"/>
        <end position="87"/>
    </location>
</feature>
<dbReference type="AlphaFoldDB" id="A0A3N4HZU5"/>
<feature type="compositionally biased region" description="Pro residues" evidence="1">
    <location>
        <begin position="365"/>
        <end position="375"/>
    </location>
</feature>
<evidence type="ECO:0000313" key="4">
    <source>
        <dbReference type="Proteomes" id="UP000275078"/>
    </source>
</evidence>